<evidence type="ECO:0000256" key="4">
    <source>
        <dbReference type="ARBA" id="ARBA00022603"/>
    </source>
</evidence>
<accession>A0A4Q7N1R3</accession>
<proteinExistence type="predicted"/>
<dbReference type="Proteomes" id="UP000293874">
    <property type="component" value="Unassembled WGS sequence"/>
</dbReference>
<name>A0A4Q7N1R3_9BACT</name>
<dbReference type="GO" id="GO:0008176">
    <property type="term" value="F:tRNA (guanine(46)-N7)-methyltransferase activity"/>
    <property type="evidence" value="ECO:0007669"/>
    <property type="project" value="UniProtKB-EC"/>
</dbReference>
<dbReference type="OrthoDB" id="962475at2"/>
<evidence type="ECO:0000256" key="2">
    <source>
        <dbReference type="ARBA" id="ARBA00003015"/>
    </source>
</evidence>
<comment type="function">
    <text evidence="2">Catalyzes the formation of N(7)-methylguanine at position 46 (m7G46) in tRNA.</text>
</comment>
<dbReference type="RefSeq" id="WP_130539691.1">
    <property type="nucleotide sequence ID" value="NZ_CP042431.1"/>
</dbReference>
<keyword evidence="4 8" id="KW-0489">Methyltransferase</keyword>
<evidence type="ECO:0000256" key="1">
    <source>
        <dbReference type="ARBA" id="ARBA00000142"/>
    </source>
</evidence>
<dbReference type="EMBL" id="SGXA01000001">
    <property type="protein sequence ID" value="RZS75313.1"/>
    <property type="molecule type" value="Genomic_DNA"/>
</dbReference>
<evidence type="ECO:0000256" key="5">
    <source>
        <dbReference type="ARBA" id="ARBA00022679"/>
    </source>
</evidence>
<evidence type="ECO:0000313" key="9">
    <source>
        <dbReference type="Proteomes" id="UP000293874"/>
    </source>
</evidence>
<dbReference type="InterPro" id="IPR029063">
    <property type="entry name" value="SAM-dependent_MTases_sf"/>
</dbReference>
<keyword evidence="6" id="KW-0949">S-adenosyl-L-methionine</keyword>
<keyword evidence="9" id="KW-1185">Reference proteome</keyword>
<keyword evidence="7" id="KW-0819">tRNA processing</keyword>
<dbReference type="AlphaFoldDB" id="A0A4Q7N1R3"/>
<sequence>MTLVRKPTDIHRYFASEQSFCELYSPAIRLLNDVHWSPLRIIRKAVQFLAKRDGISILDIGSGVGKFCLAGAYYQPSVLFSGVEQRQYLIDEARLANERLGGLNVNFIYRNFTQLDFNQFDGFFFYNSFFENLPGTGKIDNRLEYTKELYDYYTFYLSRKFSELPEGTRIVTYCSWDDEMPSGYNLVETREEGLLKFWKKGSKPDLYSPC</sequence>
<evidence type="ECO:0000313" key="8">
    <source>
        <dbReference type="EMBL" id="RZS75313.1"/>
    </source>
</evidence>
<dbReference type="CDD" id="cd02440">
    <property type="entry name" value="AdoMet_MTases"/>
    <property type="match status" value="1"/>
</dbReference>
<protein>
    <recommendedName>
        <fullName evidence="3">tRNA (guanine(46)-N(7))-methyltransferase</fullName>
        <ecNumber evidence="3">2.1.1.33</ecNumber>
    </recommendedName>
</protein>
<dbReference type="Pfam" id="PF02390">
    <property type="entry name" value="Methyltransf_4"/>
    <property type="match status" value="1"/>
</dbReference>
<evidence type="ECO:0000256" key="3">
    <source>
        <dbReference type="ARBA" id="ARBA00011977"/>
    </source>
</evidence>
<dbReference type="InterPro" id="IPR003358">
    <property type="entry name" value="tRNA_(Gua-N-7)_MeTrfase_Trmb"/>
</dbReference>
<comment type="catalytic activity">
    <reaction evidence="1">
        <text>guanosine(46) in tRNA + S-adenosyl-L-methionine = N(7)-methylguanosine(46) in tRNA + S-adenosyl-L-homocysteine</text>
        <dbReference type="Rhea" id="RHEA:42708"/>
        <dbReference type="Rhea" id="RHEA-COMP:10188"/>
        <dbReference type="Rhea" id="RHEA-COMP:10189"/>
        <dbReference type="ChEBI" id="CHEBI:57856"/>
        <dbReference type="ChEBI" id="CHEBI:59789"/>
        <dbReference type="ChEBI" id="CHEBI:74269"/>
        <dbReference type="ChEBI" id="CHEBI:74480"/>
        <dbReference type="EC" id="2.1.1.33"/>
    </reaction>
</comment>
<keyword evidence="5 8" id="KW-0808">Transferase</keyword>
<evidence type="ECO:0000256" key="6">
    <source>
        <dbReference type="ARBA" id="ARBA00022691"/>
    </source>
</evidence>
<comment type="caution">
    <text evidence="8">The sequence shown here is derived from an EMBL/GenBank/DDBJ whole genome shotgun (WGS) entry which is preliminary data.</text>
</comment>
<dbReference type="Gene3D" id="3.40.50.150">
    <property type="entry name" value="Vaccinia Virus protein VP39"/>
    <property type="match status" value="1"/>
</dbReference>
<dbReference type="EC" id="2.1.1.33" evidence="3"/>
<organism evidence="8 9">
    <name type="scientific">Pseudobacter ginsenosidimutans</name>
    <dbReference type="NCBI Taxonomy" id="661488"/>
    <lineage>
        <taxon>Bacteria</taxon>
        <taxon>Pseudomonadati</taxon>
        <taxon>Bacteroidota</taxon>
        <taxon>Chitinophagia</taxon>
        <taxon>Chitinophagales</taxon>
        <taxon>Chitinophagaceae</taxon>
        <taxon>Pseudobacter</taxon>
    </lineage>
</organism>
<dbReference type="SUPFAM" id="SSF53335">
    <property type="entry name" value="S-adenosyl-L-methionine-dependent methyltransferases"/>
    <property type="match status" value="1"/>
</dbReference>
<gene>
    <name evidence="8" type="ORF">EV199_1177</name>
</gene>
<reference evidence="8 9" key="1">
    <citation type="submission" date="2019-02" db="EMBL/GenBank/DDBJ databases">
        <title>Genomic Encyclopedia of Type Strains, Phase IV (KMG-IV): sequencing the most valuable type-strain genomes for metagenomic binning, comparative biology and taxonomic classification.</title>
        <authorList>
            <person name="Goeker M."/>
        </authorList>
    </citation>
    <scope>NUCLEOTIDE SEQUENCE [LARGE SCALE GENOMIC DNA]</scope>
    <source>
        <strain evidence="8 9">DSM 18116</strain>
    </source>
</reference>
<evidence type="ECO:0000256" key="7">
    <source>
        <dbReference type="ARBA" id="ARBA00022694"/>
    </source>
</evidence>